<dbReference type="RefSeq" id="WP_282335137.1">
    <property type="nucleotide sequence ID" value="NZ_JASBRG010000007.1"/>
</dbReference>
<dbReference type="InterPro" id="IPR050458">
    <property type="entry name" value="LolB"/>
</dbReference>
<dbReference type="Proteomes" id="UP001226434">
    <property type="component" value="Unassembled WGS sequence"/>
</dbReference>
<dbReference type="PANTHER" id="PTHR30634">
    <property type="entry name" value="OUTER MEMBRANE LOLAB LIPOPROTEIN INSERTION APPARATUS"/>
    <property type="match status" value="1"/>
</dbReference>
<dbReference type="InterPro" id="IPR043737">
    <property type="entry name" value="DUF5682"/>
</dbReference>
<name>A0ABT6REN6_9BACT</name>
<dbReference type="PANTHER" id="PTHR30634:SF14">
    <property type="match status" value="1"/>
</dbReference>
<comment type="caution">
    <text evidence="1">The sequence shown here is derived from an EMBL/GenBank/DDBJ whole genome shotgun (WGS) entry which is preliminary data.</text>
</comment>
<sequence length="762" mass="85953">MQILGIRHHGPGSARNVKDFLEEMKPDIVLVEGPPDANDILQWVGKSDLQPPVAILAYQPEDPQQSLFYPFAEFSPEWQAILYARKNNIPVRFMDLPVMHSMAIEKERIEKAKTQGQEQKKENEVAEPTAIESADATAAVEGDEKAVPHFPIDPISHLANAAGYSDGEKWWEVMFEQRLNNEAIFEAVGETMQELREAFPKENDAREKLREAYMRKVIREAEREMFTNIAVICGAWHVPALTNMPKQKEDNELLKGLPKVKIQCSWVPWTYDRLSFESGYGAGIQSPGWYEHLWHYPKDDGTRWMSKVAALFRGKQMDISVAHVIEAVRLADSLAALRQLPRPGLYELNEATWSVLCNGENILLNLVRDELIVSNKIGAVPEDVPKPPLQVDIEKIQKRLRLPQTADWKDYTLDLRKENDLERSIFLHRLLILQINWGEKTHSSSKGTFKEAWRVQWRPELSVDIVDKGTWGNTVEEAVSSFLIDRCKSSSSLQEVAGLLQLVIPAELTGAASFVATHIANMAAATNDVLELIKVIPKLADIVRYGNVRQTDTDMILSLLTSMVTRVCIGLPAACCGVDENTATAITDDSLKIEHSIQLLKHQPFQQQWQQCLQQIAFNVQAAPMLRGFAVRHLMDAGAMKEEVLYNTFYSSMSKAVPPPEASAWLEGFLKGSGTLLLLDENLWQMVNNWVTQLNEEVFTQLLPLLRRTFAVFSKPERRKIGEKVKFEGSGITKTGTQISINKERAETAIGVVMELMGYSSN</sequence>
<evidence type="ECO:0000313" key="2">
    <source>
        <dbReference type="Proteomes" id="UP001226434"/>
    </source>
</evidence>
<reference evidence="1 2" key="1">
    <citation type="submission" date="2023-05" db="EMBL/GenBank/DDBJ databases">
        <title>Genome sequence of Pinibacter sp. MAH-24.</title>
        <authorList>
            <person name="Huq M.A."/>
        </authorList>
    </citation>
    <scope>NUCLEOTIDE SEQUENCE [LARGE SCALE GENOMIC DNA]</scope>
    <source>
        <strain evidence="1 2">MAH-24</strain>
    </source>
</reference>
<accession>A0ABT6REN6</accession>
<dbReference type="EMBL" id="JASBRG010000007">
    <property type="protein sequence ID" value="MDI3321034.1"/>
    <property type="molecule type" value="Genomic_DNA"/>
</dbReference>
<proteinExistence type="predicted"/>
<keyword evidence="2" id="KW-1185">Reference proteome</keyword>
<protein>
    <submittedName>
        <fullName evidence="1">DUF5682 family protein</fullName>
    </submittedName>
</protein>
<gene>
    <name evidence="1" type="ORF">QJ048_14675</name>
</gene>
<organism evidence="1 2">
    <name type="scientific">Pinibacter soli</name>
    <dbReference type="NCBI Taxonomy" id="3044211"/>
    <lineage>
        <taxon>Bacteria</taxon>
        <taxon>Pseudomonadati</taxon>
        <taxon>Bacteroidota</taxon>
        <taxon>Chitinophagia</taxon>
        <taxon>Chitinophagales</taxon>
        <taxon>Chitinophagaceae</taxon>
        <taxon>Pinibacter</taxon>
    </lineage>
</organism>
<dbReference type="Pfam" id="PF18934">
    <property type="entry name" value="DUF5682"/>
    <property type="match status" value="1"/>
</dbReference>
<evidence type="ECO:0000313" key="1">
    <source>
        <dbReference type="EMBL" id="MDI3321034.1"/>
    </source>
</evidence>